<dbReference type="PANTHER" id="PTHR44846">
    <property type="entry name" value="MANNOSYL-D-GLYCERATE TRANSPORT/METABOLISM SYSTEM REPRESSOR MNGR-RELATED"/>
    <property type="match status" value="1"/>
</dbReference>
<dbReference type="SMART" id="SM00866">
    <property type="entry name" value="UTRA"/>
    <property type="match status" value="1"/>
</dbReference>
<dbReference type="GO" id="GO:0045892">
    <property type="term" value="P:negative regulation of DNA-templated transcription"/>
    <property type="evidence" value="ECO:0007669"/>
    <property type="project" value="UniProtKB-UniRule"/>
</dbReference>
<evidence type="ECO:0000256" key="1">
    <source>
        <dbReference type="ARBA" id="ARBA00023015"/>
    </source>
</evidence>
<dbReference type="InterPro" id="IPR011663">
    <property type="entry name" value="UTRA"/>
</dbReference>
<keyword evidence="3" id="KW-0804">Transcription</keyword>
<keyword evidence="7" id="KW-1185">Reference proteome</keyword>
<dbReference type="EMBL" id="FMAC01000004">
    <property type="protein sequence ID" value="SCB22485.1"/>
    <property type="molecule type" value="Genomic_DNA"/>
</dbReference>
<dbReference type="Gene3D" id="1.10.10.10">
    <property type="entry name" value="Winged helix-like DNA-binding domain superfamily/Winged helix DNA-binding domain"/>
    <property type="match status" value="1"/>
</dbReference>
<dbReference type="SUPFAM" id="SSF64288">
    <property type="entry name" value="Chorismate lyase-like"/>
    <property type="match status" value="1"/>
</dbReference>
<dbReference type="NCBIfam" id="TIGR02018">
    <property type="entry name" value="his_ut_repres"/>
    <property type="match status" value="1"/>
</dbReference>
<dbReference type="SUPFAM" id="SSF46785">
    <property type="entry name" value="Winged helix' DNA-binding domain"/>
    <property type="match status" value="1"/>
</dbReference>
<keyword evidence="2" id="KW-0238">DNA-binding</keyword>
<dbReference type="InterPro" id="IPR050679">
    <property type="entry name" value="Bact_HTH_transcr_reg"/>
</dbReference>
<evidence type="ECO:0000256" key="3">
    <source>
        <dbReference type="ARBA" id="ARBA00023163"/>
    </source>
</evidence>
<evidence type="ECO:0000313" key="7">
    <source>
        <dbReference type="Proteomes" id="UP000186228"/>
    </source>
</evidence>
<reference evidence="7" key="1">
    <citation type="submission" date="2016-08" db="EMBL/GenBank/DDBJ databases">
        <authorList>
            <person name="Varghese N."/>
            <person name="Submissions Spin"/>
        </authorList>
    </citation>
    <scope>NUCLEOTIDE SEQUENCE [LARGE SCALE GENOMIC DNA]</scope>
    <source>
        <strain evidence="7">CCBAU 57015</strain>
    </source>
</reference>
<dbReference type="InterPro" id="IPR000524">
    <property type="entry name" value="Tscrpt_reg_HTH_GntR"/>
</dbReference>
<dbReference type="GO" id="GO:0003700">
    <property type="term" value="F:DNA-binding transcription factor activity"/>
    <property type="evidence" value="ECO:0007669"/>
    <property type="project" value="UniProtKB-UniRule"/>
</dbReference>
<sequence length="248" mass="27604">MSHTKQTDGMTTSKEATLHQRILSDIEGQIVSGAWPPGHRIPFEMDLAEQYDCSRMTVNKVLTQLARAGLIERRKRSGSFVTHPQAQSAVLEIHDIKSEVLSLNLPYSHKLIRLGSRRGRPEDARRLQFVGSIPVMEIICIHYAGPRPFCLEDRVINLDAVPEAAEADFETQPPGPWLVNQVPWSTAEHQIRAIAAEGDAATKLDILKGTACLVVERRTWSAAGPITHVRFTYPGDRHSLVARFTPSS</sequence>
<dbReference type="SMART" id="SM00345">
    <property type="entry name" value="HTH_GNTR"/>
    <property type="match status" value="1"/>
</dbReference>
<gene>
    <name evidence="6" type="ORF">GA0061100_104295</name>
</gene>
<dbReference type="STRING" id="52131.GA0061100_104295"/>
<dbReference type="CDD" id="cd07377">
    <property type="entry name" value="WHTH_GntR"/>
    <property type="match status" value="1"/>
</dbReference>
<evidence type="ECO:0000259" key="5">
    <source>
        <dbReference type="PROSITE" id="PS50949"/>
    </source>
</evidence>
<dbReference type="GO" id="GO:0003677">
    <property type="term" value="F:DNA binding"/>
    <property type="evidence" value="ECO:0007669"/>
    <property type="project" value="UniProtKB-UniRule"/>
</dbReference>
<dbReference type="PRINTS" id="PR00035">
    <property type="entry name" value="HTHGNTR"/>
</dbReference>
<feature type="domain" description="HTH gntR-type" evidence="5">
    <location>
        <begin position="16"/>
        <end position="84"/>
    </location>
</feature>
<keyword evidence="1" id="KW-0805">Transcription regulation</keyword>
<dbReference type="Proteomes" id="UP000186228">
    <property type="component" value="Unassembled WGS sequence"/>
</dbReference>
<evidence type="ECO:0000256" key="4">
    <source>
        <dbReference type="NCBIfam" id="TIGR02018"/>
    </source>
</evidence>
<protein>
    <recommendedName>
        <fullName evidence="4">Histidine utilization repressor</fullName>
    </recommendedName>
</protein>
<evidence type="ECO:0000256" key="2">
    <source>
        <dbReference type="ARBA" id="ARBA00023125"/>
    </source>
</evidence>
<name>A0A1C3V466_9HYPH</name>
<dbReference type="InterPro" id="IPR036388">
    <property type="entry name" value="WH-like_DNA-bd_sf"/>
</dbReference>
<accession>A0A1C3V466</accession>
<dbReference type="InterPro" id="IPR036390">
    <property type="entry name" value="WH_DNA-bd_sf"/>
</dbReference>
<dbReference type="Pfam" id="PF07702">
    <property type="entry name" value="UTRA"/>
    <property type="match status" value="1"/>
</dbReference>
<dbReference type="PROSITE" id="PS50949">
    <property type="entry name" value="HTH_GNTR"/>
    <property type="match status" value="1"/>
</dbReference>
<dbReference type="GO" id="GO:0006547">
    <property type="term" value="P:L-histidine metabolic process"/>
    <property type="evidence" value="ECO:0007669"/>
    <property type="project" value="UniProtKB-UniRule"/>
</dbReference>
<evidence type="ECO:0000313" key="6">
    <source>
        <dbReference type="EMBL" id="SCB22485.1"/>
    </source>
</evidence>
<proteinExistence type="predicted"/>
<dbReference type="PANTHER" id="PTHR44846:SF16">
    <property type="entry name" value="TRANSCRIPTIONAL REGULATOR PHNF-RELATED"/>
    <property type="match status" value="1"/>
</dbReference>
<dbReference type="InterPro" id="IPR010248">
    <property type="entry name" value="His_ut_repres"/>
</dbReference>
<dbReference type="Pfam" id="PF00392">
    <property type="entry name" value="GntR"/>
    <property type="match status" value="1"/>
</dbReference>
<dbReference type="InterPro" id="IPR028978">
    <property type="entry name" value="Chorismate_lyase_/UTRA_dom_sf"/>
</dbReference>
<dbReference type="FunFam" id="1.10.10.10:FF:000079">
    <property type="entry name" value="GntR family transcriptional regulator"/>
    <property type="match status" value="1"/>
</dbReference>
<dbReference type="AlphaFoldDB" id="A0A1C3V466"/>
<organism evidence="6 7">
    <name type="scientific">Rhizobium hainanense</name>
    <dbReference type="NCBI Taxonomy" id="52131"/>
    <lineage>
        <taxon>Bacteria</taxon>
        <taxon>Pseudomonadati</taxon>
        <taxon>Pseudomonadota</taxon>
        <taxon>Alphaproteobacteria</taxon>
        <taxon>Hyphomicrobiales</taxon>
        <taxon>Rhizobiaceae</taxon>
        <taxon>Rhizobium/Agrobacterium group</taxon>
        <taxon>Rhizobium</taxon>
    </lineage>
</organism>
<dbReference type="Gene3D" id="3.40.1410.10">
    <property type="entry name" value="Chorismate lyase-like"/>
    <property type="match status" value="1"/>
</dbReference>